<keyword evidence="6" id="KW-1185">Reference proteome</keyword>
<dbReference type="SMART" id="SM00448">
    <property type="entry name" value="REC"/>
    <property type="match status" value="1"/>
</dbReference>
<feature type="modified residue" description="4-aspartylphosphate" evidence="3">
    <location>
        <position position="56"/>
    </location>
</feature>
<evidence type="ECO:0000313" key="5">
    <source>
        <dbReference type="EMBL" id="CCK78053.1"/>
    </source>
</evidence>
<dbReference type="SUPFAM" id="SSF52172">
    <property type="entry name" value="CheY-like"/>
    <property type="match status" value="1"/>
</dbReference>
<protein>
    <submittedName>
        <fullName evidence="5">CheY-like receiver protein</fullName>
    </submittedName>
</protein>
<evidence type="ECO:0000256" key="1">
    <source>
        <dbReference type="ARBA" id="ARBA00022553"/>
    </source>
</evidence>
<evidence type="ECO:0000313" key="6">
    <source>
        <dbReference type="Proteomes" id="UP000032749"/>
    </source>
</evidence>
<proteinExistence type="predicted"/>
<gene>
    <name evidence="5" type="ORF">OLEAN_C38770</name>
</gene>
<dbReference type="InterPro" id="IPR001789">
    <property type="entry name" value="Sig_transdc_resp-reg_receiver"/>
</dbReference>
<dbReference type="PANTHER" id="PTHR44591">
    <property type="entry name" value="STRESS RESPONSE REGULATOR PROTEIN 1"/>
    <property type="match status" value="1"/>
</dbReference>
<dbReference type="GO" id="GO:0000160">
    <property type="term" value="P:phosphorelay signal transduction system"/>
    <property type="evidence" value="ECO:0007669"/>
    <property type="project" value="UniProtKB-KW"/>
</dbReference>
<dbReference type="STRING" id="698738.OLEAN_C38770"/>
<evidence type="ECO:0000256" key="3">
    <source>
        <dbReference type="PROSITE-ProRule" id="PRU00169"/>
    </source>
</evidence>
<organism evidence="5 6">
    <name type="scientific">Oleispira antarctica RB-8</name>
    <dbReference type="NCBI Taxonomy" id="698738"/>
    <lineage>
        <taxon>Bacteria</taxon>
        <taxon>Pseudomonadati</taxon>
        <taxon>Pseudomonadota</taxon>
        <taxon>Gammaproteobacteria</taxon>
        <taxon>Oceanospirillales</taxon>
        <taxon>Oceanospirillaceae</taxon>
        <taxon>Oleispira</taxon>
    </lineage>
</organism>
<dbReference type="InterPro" id="IPR011006">
    <property type="entry name" value="CheY-like_superfamily"/>
</dbReference>
<dbReference type="KEGG" id="oai:OLEAN_C38770"/>
<keyword evidence="2" id="KW-0902">Two-component regulatory system</keyword>
<dbReference type="Proteomes" id="UP000032749">
    <property type="component" value="Chromosome"/>
</dbReference>
<feature type="domain" description="Response regulatory" evidence="4">
    <location>
        <begin position="5"/>
        <end position="123"/>
    </location>
</feature>
<dbReference type="PANTHER" id="PTHR44591:SF14">
    <property type="entry name" value="PROTEIN PILG"/>
    <property type="match status" value="1"/>
</dbReference>
<keyword evidence="1 3" id="KW-0597">Phosphoprotein</keyword>
<dbReference type="AlphaFoldDB" id="R4YUQ1"/>
<accession>R4YUQ1</accession>
<dbReference type="Gene3D" id="3.40.50.2300">
    <property type="match status" value="1"/>
</dbReference>
<dbReference type="EMBL" id="FO203512">
    <property type="protein sequence ID" value="CCK78053.1"/>
    <property type="molecule type" value="Genomic_DNA"/>
</dbReference>
<evidence type="ECO:0000259" key="4">
    <source>
        <dbReference type="PROSITE" id="PS50110"/>
    </source>
</evidence>
<reference evidence="5 6" key="1">
    <citation type="journal article" date="2013" name="Nat. Commun.">
        <title>Genome sequence and functional genomic analysis of the oil-degrading bacterium Oleispira antarctica.</title>
        <authorList>
            <person name="Kube M."/>
            <person name="Chernikova T.N."/>
            <person name="Al-Ramahi Y."/>
            <person name="Beloqui A."/>
            <person name="Lopez-Cortez N."/>
            <person name="Guazzaroni M.E."/>
            <person name="Heipieper H.J."/>
            <person name="Klages S."/>
            <person name="Kotsyurbenko O.R."/>
            <person name="Langer I."/>
            <person name="Nechitaylo T.Y."/>
            <person name="Lunsdorf H."/>
            <person name="Fernandez M."/>
            <person name="Juarez S."/>
            <person name="Ciordia S."/>
            <person name="Singer A."/>
            <person name="Kagan O."/>
            <person name="Egorova O."/>
            <person name="Petit P.A."/>
            <person name="Stogios P."/>
            <person name="Kim Y."/>
            <person name="Tchigvintsev A."/>
            <person name="Flick R."/>
            <person name="Denaro R."/>
            <person name="Genovese M."/>
            <person name="Albar J.P."/>
            <person name="Reva O.N."/>
            <person name="Martinez-Gomariz M."/>
            <person name="Tran H."/>
            <person name="Ferrer M."/>
            <person name="Savchenko A."/>
            <person name="Yakunin A.F."/>
            <person name="Yakimov M.M."/>
            <person name="Golyshina O.V."/>
            <person name="Reinhardt R."/>
            <person name="Golyshin P.N."/>
        </authorList>
    </citation>
    <scope>NUCLEOTIDE SEQUENCE [LARGE SCALE GENOMIC DNA]</scope>
</reference>
<sequence>MKALNVLVVDDAAFIRDLIKKAMRDSYPSFKIHEAVDGRKAQSILKSNPIDLVLCDWEMPEMSGLELITWMRTEERYAKTPFMMITSRGERDHVIKAVTAGVSDYIGKPFTRDNFLGKVNKLLSKHLGLSVNDTQQASAKPQDASVAALMGGASTAPQAKSVAKPASPAAANQGSAAALIGNPFVAQTEQTAKPVAKASPKSGAKVKGIAELRFGSGGSAKCVIKDINLQEMSGIFKREGEIPQLLEQAVLDIVDQDAGQVARINCYVRMLQAVENNADAATIKIVIRYVDDDPVKLDTLSRFIAKVR</sequence>
<dbReference type="OrthoDB" id="9800897at2"/>
<dbReference type="HOGENOM" id="CLU_945950_0_0_6"/>
<dbReference type="InterPro" id="IPR050595">
    <property type="entry name" value="Bact_response_regulator"/>
</dbReference>
<dbReference type="PROSITE" id="PS50110">
    <property type="entry name" value="RESPONSE_REGULATORY"/>
    <property type="match status" value="1"/>
</dbReference>
<name>R4YUQ1_OLEAN</name>
<dbReference type="Pfam" id="PF00072">
    <property type="entry name" value="Response_reg"/>
    <property type="match status" value="1"/>
</dbReference>
<evidence type="ECO:0000256" key="2">
    <source>
        <dbReference type="ARBA" id="ARBA00023012"/>
    </source>
</evidence>